<dbReference type="Proteomes" id="UP001205560">
    <property type="component" value="Unassembled WGS sequence"/>
</dbReference>
<comment type="caution">
    <text evidence="7">The sequence shown here is derived from an EMBL/GenBank/DDBJ whole genome shotgun (WGS) entry which is preliminary data.</text>
</comment>
<dbReference type="InterPro" id="IPR038770">
    <property type="entry name" value="Na+/solute_symporter_sf"/>
</dbReference>
<dbReference type="Gene3D" id="1.20.1530.20">
    <property type="match status" value="1"/>
</dbReference>
<evidence type="ECO:0000256" key="5">
    <source>
        <dbReference type="SAM" id="Phobius"/>
    </source>
</evidence>
<reference evidence="7 8" key="1">
    <citation type="submission" date="2022-08" db="EMBL/GenBank/DDBJ databases">
        <title>Reclassification of Massilia species as members of the genera Telluria, Duganella, Pseudoduganella, Mokoshia gen. nov. and Zemynaea gen. nov. using orthogonal and non-orthogonal genome-based approaches.</title>
        <authorList>
            <person name="Bowman J.P."/>
        </authorList>
    </citation>
    <scope>NUCLEOTIDE SEQUENCE [LARGE SCALE GENOMIC DNA]</scope>
    <source>
        <strain evidence="7 8">LMG 28164</strain>
    </source>
</reference>
<evidence type="ECO:0000256" key="1">
    <source>
        <dbReference type="ARBA" id="ARBA00004141"/>
    </source>
</evidence>
<keyword evidence="4 5" id="KW-0472">Membrane</keyword>
<dbReference type="PANTHER" id="PTHR43021:SF2">
    <property type="entry name" value="CATION_H+ EXCHANGER DOMAIN-CONTAINING PROTEIN"/>
    <property type="match status" value="1"/>
</dbReference>
<feature type="transmembrane region" description="Helical" evidence="5">
    <location>
        <begin position="295"/>
        <end position="317"/>
    </location>
</feature>
<feature type="transmembrane region" description="Helical" evidence="5">
    <location>
        <begin position="186"/>
        <end position="212"/>
    </location>
</feature>
<feature type="domain" description="Cation/H+ exchanger transmembrane" evidence="6">
    <location>
        <begin position="21"/>
        <end position="374"/>
    </location>
</feature>
<accession>A0ABT2A552</accession>
<evidence type="ECO:0000313" key="7">
    <source>
        <dbReference type="EMBL" id="MCS0589210.1"/>
    </source>
</evidence>
<evidence type="ECO:0000313" key="8">
    <source>
        <dbReference type="Proteomes" id="UP001205560"/>
    </source>
</evidence>
<feature type="transmembrane region" description="Helical" evidence="5">
    <location>
        <begin position="153"/>
        <end position="174"/>
    </location>
</feature>
<dbReference type="EMBL" id="JANUGX010000007">
    <property type="protein sequence ID" value="MCS0589210.1"/>
    <property type="molecule type" value="Genomic_DNA"/>
</dbReference>
<dbReference type="InterPro" id="IPR006153">
    <property type="entry name" value="Cation/H_exchanger_TM"/>
</dbReference>
<feature type="transmembrane region" description="Helical" evidence="5">
    <location>
        <begin position="36"/>
        <end position="55"/>
    </location>
</feature>
<feature type="transmembrane region" description="Helical" evidence="5">
    <location>
        <begin position="357"/>
        <end position="376"/>
    </location>
</feature>
<keyword evidence="2 5" id="KW-0812">Transmembrane</keyword>
<evidence type="ECO:0000259" key="6">
    <source>
        <dbReference type="Pfam" id="PF00999"/>
    </source>
</evidence>
<evidence type="ECO:0000256" key="4">
    <source>
        <dbReference type="ARBA" id="ARBA00023136"/>
    </source>
</evidence>
<feature type="transmembrane region" description="Helical" evidence="5">
    <location>
        <begin position="329"/>
        <end position="345"/>
    </location>
</feature>
<feature type="transmembrane region" description="Helical" evidence="5">
    <location>
        <begin position="267"/>
        <end position="288"/>
    </location>
</feature>
<feature type="transmembrane region" description="Helical" evidence="5">
    <location>
        <begin position="117"/>
        <end position="141"/>
    </location>
</feature>
<dbReference type="Pfam" id="PF00999">
    <property type="entry name" value="Na_H_Exchanger"/>
    <property type="match status" value="1"/>
</dbReference>
<name>A0ABT2A552_9BURK</name>
<sequence>MDELISAAAQLAWPLALVVSWMAGELAHRWTGVPRISIYGLAGFLAGNLALEVQGPIDHSPYLLLASLGFGLMLFELGYRINLRWLRANPWILATSLLESGATFLAVWLAADWYGAPPISCALLAALAMATSPAGLIRVLNEQGAGGQVSERAMHLTALNCVFAVFVFNLIVGVKVFQTSGDLLHAAGATLLVLIVSGILGALAGVLVPLWLRKFGGKDATLTFALMVLLVVATAHVLKLSPVLAALCFGLAARHRRSALGVAQRNFGALGDLLSVLLFVYAASTLTWANVREGLVLGVLLVLVRLLVKVGVCAALARPSGVSVRKGALSGLALAPLAVFTVLMIEQTRRLGLDFNYSLAPLVAMALVMQVFGPLITQRALGWANESHQHKEI</sequence>
<protein>
    <submittedName>
        <fullName evidence="7">Cation:proton antiporter</fullName>
    </submittedName>
</protein>
<evidence type="ECO:0000256" key="3">
    <source>
        <dbReference type="ARBA" id="ARBA00022989"/>
    </source>
</evidence>
<keyword evidence="3 5" id="KW-1133">Transmembrane helix</keyword>
<evidence type="ECO:0000256" key="2">
    <source>
        <dbReference type="ARBA" id="ARBA00022692"/>
    </source>
</evidence>
<feature type="transmembrane region" description="Helical" evidence="5">
    <location>
        <begin position="91"/>
        <end position="111"/>
    </location>
</feature>
<keyword evidence="8" id="KW-1185">Reference proteome</keyword>
<dbReference type="PANTHER" id="PTHR43021">
    <property type="entry name" value="NA(+)/H(+) ANTIPORTER-RELATED"/>
    <property type="match status" value="1"/>
</dbReference>
<comment type="subcellular location">
    <subcellularLocation>
        <location evidence="1">Membrane</location>
        <topology evidence="1">Multi-pass membrane protein</topology>
    </subcellularLocation>
</comment>
<dbReference type="RefSeq" id="WP_258844976.1">
    <property type="nucleotide sequence ID" value="NZ_JANUGX010000007.1"/>
</dbReference>
<gene>
    <name evidence="7" type="ORF">NX782_08320</name>
</gene>
<organism evidence="7 8">
    <name type="scientific">Massilia norwichensis</name>
    <dbReference type="NCBI Taxonomy" id="1442366"/>
    <lineage>
        <taxon>Bacteria</taxon>
        <taxon>Pseudomonadati</taxon>
        <taxon>Pseudomonadota</taxon>
        <taxon>Betaproteobacteria</taxon>
        <taxon>Burkholderiales</taxon>
        <taxon>Oxalobacteraceae</taxon>
        <taxon>Telluria group</taxon>
        <taxon>Massilia</taxon>
    </lineage>
</organism>
<feature type="transmembrane region" description="Helical" evidence="5">
    <location>
        <begin position="61"/>
        <end position="79"/>
    </location>
</feature>
<feature type="transmembrane region" description="Helical" evidence="5">
    <location>
        <begin position="224"/>
        <end position="247"/>
    </location>
</feature>
<proteinExistence type="predicted"/>